<protein>
    <submittedName>
        <fullName evidence="2">Uncharacterized protein DUF362</fullName>
    </submittedName>
</protein>
<evidence type="ECO:0000259" key="1">
    <source>
        <dbReference type="Pfam" id="PF04015"/>
    </source>
</evidence>
<reference evidence="2 3" key="1">
    <citation type="submission" date="2018-03" db="EMBL/GenBank/DDBJ databases">
        <title>Genomic Encyclopedia of Archaeal and Bacterial Type Strains, Phase II (KMG-II): from individual species to whole genera.</title>
        <authorList>
            <person name="Goeker M."/>
        </authorList>
    </citation>
    <scope>NUCLEOTIDE SEQUENCE [LARGE SCALE GENOMIC DNA]</scope>
    <source>
        <strain evidence="2 3">DSM 100214</strain>
    </source>
</reference>
<dbReference type="EMBL" id="QICL01000005">
    <property type="protein sequence ID" value="PXV66307.1"/>
    <property type="molecule type" value="Genomic_DNA"/>
</dbReference>
<gene>
    <name evidence="2" type="ORF">CLV62_10558</name>
</gene>
<dbReference type="RefSeq" id="WP_110309969.1">
    <property type="nucleotide sequence ID" value="NZ_QICL01000005.1"/>
</dbReference>
<accession>A0A2V3PSV2</accession>
<organism evidence="2 3">
    <name type="scientific">Dysgonomonas alginatilytica</name>
    <dbReference type="NCBI Taxonomy" id="1605892"/>
    <lineage>
        <taxon>Bacteria</taxon>
        <taxon>Pseudomonadati</taxon>
        <taxon>Bacteroidota</taxon>
        <taxon>Bacteroidia</taxon>
        <taxon>Bacteroidales</taxon>
        <taxon>Dysgonomonadaceae</taxon>
        <taxon>Dysgonomonas</taxon>
    </lineage>
</organism>
<feature type="domain" description="DUF362" evidence="1">
    <location>
        <begin position="148"/>
        <end position="403"/>
    </location>
</feature>
<sequence>MKQPLSKMTDYRIIKLLFVFIIILSFSSIGNGSIAVGQESKPKPITKYDWKPEATNQPIGVAKGIFPGRVSWAHAPGAAHWSGKWQSMESPWWLDENTDQKKTGEMLGNILVTLTGQKDYNKAWNALFEYHNLNTKNKKAGYNKNEVVAIKINMNSTNRPERINNYTDVAPQTVYVLVEQLVKYGGVPEDKIVIYDAKRYILPEVLEKVWRDFKDVRFIQEKDFTEQQKHPIYGDYSRFEMPDWIKAIEYSNGVDYPKATNIPKQVKDASYLINLAMLKCHSYPYSNMEGGDEGQTGVTMIGKNNFGSIQGPSDLHGLINTNREGKKDSYSPIVDLEASPNLGTKTILYLLDGLYTARKHSSYAMHFPNAPFYNKNYPYENPEWPSCLLGSLDGVALDSVGLDILYSQTKNNNDPDNDYRPWMLIRENADGYLHEMAQADNSPSGMVYKQNGKRVSNLGVHEHWDSDETRRYSRNLDPQNGKGIELIYSRIDK</sequence>
<dbReference type="AlphaFoldDB" id="A0A2V3PSV2"/>
<evidence type="ECO:0000313" key="3">
    <source>
        <dbReference type="Proteomes" id="UP000247973"/>
    </source>
</evidence>
<dbReference type="Proteomes" id="UP000247973">
    <property type="component" value="Unassembled WGS sequence"/>
</dbReference>
<name>A0A2V3PSV2_9BACT</name>
<proteinExistence type="predicted"/>
<dbReference type="Pfam" id="PF04015">
    <property type="entry name" value="DUF362"/>
    <property type="match status" value="1"/>
</dbReference>
<dbReference type="OrthoDB" id="1032779at2"/>
<comment type="caution">
    <text evidence="2">The sequence shown here is derived from an EMBL/GenBank/DDBJ whole genome shotgun (WGS) entry which is preliminary data.</text>
</comment>
<keyword evidence="3" id="KW-1185">Reference proteome</keyword>
<dbReference type="InterPro" id="IPR007160">
    <property type="entry name" value="DUF362"/>
</dbReference>
<evidence type="ECO:0000313" key="2">
    <source>
        <dbReference type="EMBL" id="PXV66307.1"/>
    </source>
</evidence>